<name>A0A090W8B1_9FLAO</name>
<dbReference type="EMBL" id="BBNQ01000013">
    <property type="protein sequence ID" value="GAL63772.1"/>
    <property type="molecule type" value="Genomic_DNA"/>
</dbReference>
<dbReference type="AlphaFoldDB" id="A0A090W8B1"/>
<dbReference type="PANTHER" id="PTHR38478:SF1">
    <property type="entry name" value="ZINC DEPENDENT METALLOPROTEASE DOMAIN LIPOPROTEIN"/>
    <property type="match status" value="1"/>
</dbReference>
<sequence>MDKRAQHYPFGEELMGKLIQFVTAHEAGHAFGIKDADFGEFAYPFEMMRDEKWLEDMGHTPSIMSYAKHNYIVQPEDRISPDLLIQKVGPTDHYQIKWGYKIFMENETSNLENLILAQDATPYYRYHNQYPQTIGPGNTNEVVESNDPIKSTQLGLKNIKRVLELLPKINESQKDYVLLDRLHKKTLQLWYHQMSQVASLIGGYTIQYKSGSQSGPVYTPIPREVQLEALDFLLSHVFEVPDWLKHPSFLNKLQYSTDADLLMNYQLKIMSELIEPYRMNRLEEMEKNDAYNGITTEILETLRTKLFIDFDWRNSLTDSRKLELQLAYISLLQASTLQEKNYVHIGLGHTYGIYSTYIKSVFAGELLILNAEIRDLKTKINNKIVLGHLNLCLKKIPLN</sequence>
<evidence type="ECO:0000313" key="3">
    <source>
        <dbReference type="Proteomes" id="UP000029644"/>
    </source>
</evidence>
<comment type="caution">
    <text evidence="2">The sequence shown here is derived from an EMBL/GenBank/DDBJ whole genome shotgun (WGS) entry which is preliminary data.</text>
</comment>
<dbReference type="SUPFAM" id="SSF55486">
    <property type="entry name" value="Metalloproteases ('zincins'), catalytic domain"/>
    <property type="match status" value="1"/>
</dbReference>
<organism evidence="2 3">
    <name type="scientific">Algibacter lectus</name>
    <dbReference type="NCBI Taxonomy" id="221126"/>
    <lineage>
        <taxon>Bacteria</taxon>
        <taxon>Pseudomonadati</taxon>
        <taxon>Bacteroidota</taxon>
        <taxon>Flavobacteriia</taxon>
        <taxon>Flavobacteriales</taxon>
        <taxon>Flavobacteriaceae</taxon>
        <taxon>Algibacter</taxon>
    </lineage>
</organism>
<feature type="domain" description="EcxA zinc-binding" evidence="1">
    <location>
        <begin position="9"/>
        <end position="307"/>
    </location>
</feature>
<accession>A0A090W8B1</accession>
<gene>
    <name evidence="2" type="ORF">JCM19300_2808</name>
</gene>
<dbReference type="Proteomes" id="UP000029644">
    <property type="component" value="Unassembled WGS sequence"/>
</dbReference>
<dbReference type="InterPro" id="IPR032534">
    <property type="entry name" value="EcxA_zinc-bd"/>
</dbReference>
<evidence type="ECO:0000313" key="2">
    <source>
        <dbReference type="EMBL" id="GAL63772.1"/>
    </source>
</evidence>
<evidence type="ECO:0000259" key="1">
    <source>
        <dbReference type="Pfam" id="PF16313"/>
    </source>
</evidence>
<dbReference type="Pfam" id="PF16313">
    <property type="entry name" value="DUF4953"/>
    <property type="match status" value="1"/>
</dbReference>
<proteinExistence type="predicted"/>
<dbReference type="PANTHER" id="PTHR38478">
    <property type="entry name" value="PEPTIDASE M1A AND M12B"/>
    <property type="match status" value="1"/>
</dbReference>
<protein>
    <recommendedName>
        <fullName evidence="1">EcxA zinc-binding domain-containing protein</fullName>
    </recommendedName>
</protein>
<reference evidence="2 3" key="1">
    <citation type="journal article" date="2014" name="Genome Announc.">
        <title>Draft Genome Sequences of Marine Flavobacterium Algibacter lectus Strains SS8 and NR4.</title>
        <authorList>
            <person name="Takatani N."/>
            <person name="Nakanishi M."/>
            <person name="Meirelles P."/>
            <person name="Mino S."/>
            <person name="Suda W."/>
            <person name="Oshima K."/>
            <person name="Hattori M."/>
            <person name="Ohkuma M."/>
            <person name="Hosokawa M."/>
            <person name="Miyashita K."/>
            <person name="Thompson F.L."/>
            <person name="Niwa A."/>
            <person name="Sawabe T."/>
            <person name="Sawabe T."/>
        </authorList>
    </citation>
    <scope>NUCLEOTIDE SEQUENCE [LARGE SCALE GENOMIC DNA]</scope>
    <source>
        <strain evidence="2 3">JCM 19300</strain>
    </source>
</reference>